<keyword evidence="1" id="KW-0812">Transmembrane</keyword>
<feature type="transmembrane region" description="Helical" evidence="1">
    <location>
        <begin position="40"/>
        <end position="60"/>
    </location>
</feature>
<dbReference type="RefSeq" id="WP_262995940.1">
    <property type="nucleotide sequence ID" value="NZ_JAOTJC010000013.1"/>
</dbReference>
<sequence length="85" mass="9651">MKNLFLQRELHQVEVSKQRYHIAQRRTDHTFGRAKMNARLLAASPAALLTFFGIGAYKGATTDNPPSRRRQAVVTFLRTIVLNAI</sequence>
<evidence type="ECO:0000256" key="1">
    <source>
        <dbReference type="SAM" id="Phobius"/>
    </source>
</evidence>
<keyword evidence="3" id="KW-1185">Reference proteome</keyword>
<organism evidence="2 3">
    <name type="scientific">Alteromonas salexigens</name>
    <dbReference type="NCBI Taxonomy" id="2982530"/>
    <lineage>
        <taxon>Bacteria</taxon>
        <taxon>Pseudomonadati</taxon>
        <taxon>Pseudomonadota</taxon>
        <taxon>Gammaproteobacteria</taxon>
        <taxon>Alteromonadales</taxon>
        <taxon>Alteromonadaceae</taxon>
        <taxon>Alteromonas/Salinimonas group</taxon>
        <taxon>Alteromonas</taxon>
    </lineage>
</organism>
<keyword evidence="1" id="KW-1133">Transmembrane helix</keyword>
<comment type="caution">
    <text evidence="2">The sequence shown here is derived from an EMBL/GenBank/DDBJ whole genome shotgun (WGS) entry which is preliminary data.</text>
</comment>
<gene>
    <name evidence="2" type="ORF">OCL06_14800</name>
</gene>
<protein>
    <submittedName>
        <fullName evidence="2">Uncharacterized protein</fullName>
    </submittedName>
</protein>
<proteinExistence type="predicted"/>
<dbReference type="EMBL" id="JAOTJC010000013">
    <property type="protein sequence ID" value="MCU7555857.1"/>
    <property type="molecule type" value="Genomic_DNA"/>
</dbReference>
<evidence type="ECO:0000313" key="2">
    <source>
        <dbReference type="EMBL" id="MCU7555857.1"/>
    </source>
</evidence>
<name>A0ABT2VSG2_9ALTE</name>
<evidence type="ECO:0000313" key="3">
    <source>
        <dbReference type="Proteomes" id="UP001209257"/>
    </source>
</evidence>
<accession>A0ABT2VSG2</accession>
<reference evidence="3" key="1">
    <citation type="submission" date="2023-07" db="EMBL/GenBank/DDBJ databases">
        <title>Study on multiphase classification of strain Alteromonas salexigens isolated from the Yellow Sea.</title>
        <authorList>
            <person name="Sun L."/>
        </authorList>
    </citation>
    <scope>NUCLEOTIDE SEQUENCE [LARGE SCALE GENOMIC DNA]</scope>
    <source>
        <strain evidence="3">ASW11-19</strain>
    </source>
</reference>
<keyword evidence="1" id="KW-0472">Membrane</keyword>
<dbReference type="Proteomes" id="UP001209257">
    <property type="component" value="Unassembled WGS sequence"/>
</dbReference>